<dbReference type="EMBL" id="BPLR01001960">
    <property type="protein sequence ID" value="GIX68377.1"/>
    <property type="molecule type" value="Genomic_DNA"/>
</dbReference>
<feature type="compositionally biased region" description="Basic and acidic residues" evidence="1">
    <location>
        <begin position="17"/>
        <end position="38"/>
    </location>
</feature>
<gene>
    <name evidence="2" type="ORF">CEXT_162491</name>
</gene>
<comment type="caution">
    <text evidence="2">The sequence shown here is derived from an EMBL/GenBank/DDBJ whole genome shotgun (WGS) entry which is preliminary data.</text>
</comment>
<evidence type="ECO:0000256" key="1">
    <source>
        <dbReference type="SAM" id="MobiDB-lite"/>
    </source>
</evidence>
<evidence type="ECO:0000313" key="3">
    <source>
        <dbReference type="Proteomes" id="UP001054945"/>
    </source>
</evidence>
<name>A0AAV4M7D9_CAEEX</name>
<proteinExistence type="predicted"/>
<sequence length="120" mass="13919">MYVKKRENPLSIGPDQAEFRLTGKRERSKYQKEREKNQINRQRRASAARGERGSVGVAQFEVSDRRSEDVNNLPILTRKASRKTRETVASTDHYFTAWDRGKEKKKRVGSLSISMGLRHL</sequence>
<organism evidence="2 3">
    <name type="scientific">Caerostris extrusa</name>
    <name type="common">Bark spider</name>
    <name type="synonym">Caerostris bankana</name>
    <dbReference type="NCBI Taxonomy" id="172846"/>
    <lineage>
        <taxon>Eukaryota</taxon>
        <taxon>Metazoa</taxon>
        <taxon>Ecdysozoa</taxon>
        <taxon>Arthropoda</taxon>
        <taxon>Chelicerata</taxon>
        <taxon>Arachnida</taxon>
        <taxon>Araneae</taxon>
        <taxon>Araneomorphae</taxon>
        <taxon>Entelegynae</taxon>
        <taxon>Araneoidea</taxon>
        <taxon>Araneidae</taxon>
        <taxon>Caerostris</taxon>
    </lineage>
</organism>
<accession>A0AAV4M7D9</accession>
<dbReference type="Proteomes" id="UP001054945">
    <property type="component" value="Unassembled WGS sequence"/>
</dbReference>
<feature type="region of interest" description="Disordered" evidence="1">
    <location>
        <begin position="1"/>
        <end position="60"/>
    </location>
</feature>
<dbReference type="AlphaFoldDB" id="A0AAV4M7D9"/>
<keyword evidence="3" id="KW-1185">Reference proteome</keyword>
<protein>
    <submittedName>
        <fullName evidence="2">Uncharacterized protein</fullName>
    </submittedName>
</protein>
<reference evidence="2 3" key="1">
    <citation type="submission" date="2021-06" db="EMBL/GenBank/DDBJ databases">
        <title>Caerostris extrusa draft genome.</title>
        <authorList>
            <person name="Kono N."/>
            <person name="Arakawa K."/>
        </authorList>
    </citation>
    <scope>NUCLEOTIDE SEQUENCE [LARGE SCALE GENOMIC DNA]</scope>
</reference>
<evidence type="ECO:0000313" key="2">
    <source>
        <dbReference type="EMBL" id="GIX68377.1"/>
    </source>
</evidence>